<proteinExistence type="predicted"/>
<reference evidence="2 5" key="2">
    <citation type="submission" date="2018-01" db="EMBL/GenBank/DDBJ databases">
        <title>Complete genome sequence of Caulobacter flavus RHGG3.</title>
        <authorList>
            <person name="Yang E."/>
        </authorList>
    </citation>
    <scope>NUCLEOTIDE SEQUENCE [LARGE SCALE GENOMIC DNA]</scope>
    <source>
        <strain evidence="2 5">RHGG3</strain>
    </source>
</reference>
<sequence length="96" mass="10490">MPAFIIATTVITDAPRFFEYVKAISGLAERFGGETYVRGPVTEVLEGEVPEGERVIVTRYPDAAAAKAYLHSDEYQAAKLLRKDAGSVVVRMVVVD</sequence>
<dbReference type="EMBL" id="CP026100">
    <property type="protein sequence ID" value="AYV48450.1"/>
    <property type="molecule type" value="Genomic_DNA"/>
</dbReference>
<dbReference type="AlphaFoldDB" id="A0A2N5CPI6"/>
<evidence type="ECO:0000313" key="4">
    <source>
        <dbReference type="Proteomes" id="UP000234483"/>
    </source>
</evidence>
<dbReference type="Gene3D" id="3.30.70.100">
    <property type="match status" value="1"/>
</dbReference>
<dbReference type="EMBL" id="PJRQ01000041">
    <property type="protein sequence ID" value="PLR08834.1"/>
    <property type="molecule type" value="Genomic_DNA"/>
</dbReference>
<dbReference type="RefSeq" id="WP_101714791.1">
    <property type="nucleotide sequence ID" value="NZ_CP026100.1"/>
</dbReference>
<organism evidence="3 4">
    <name type="scientific">Caulobacter flavus</name>
    <dbReference type="NCBI Taxonomy" id="1679497"/>
    <lineage>
        <taxon>Bacteria</taxon>
        <taxon>Pseudomonadati</taxon>
        <taxon>Pseudomonadota</taxon>
        <taxon>Alphaproteobacteria</taxon>
        <taxon>Caulobacterales</taxon>
        <taxon>Caulobacteraceae</taxon>
        <taxon>Caulobacter</taxon>
    </lineage>
</organism>
<protein>
    <submittedName>
        <fullName evidence="3">DUF1330 domain-containing protein</fullName>
    </submittedName>
</protein>
<dbReference type="PANTHER" id="PTHR41521">
    <property type="match status" value="1"/>
</dbReference>
<reference evidence="3 4" key="1">
    <citation type="submission" date="2017-12" db="EMBL/GenBank/DDBJ databases">
        <title>The genome sequence of Caulobacter flavus CGMCC1 15093.</title>
        <authorList>
            <person name="Gao J."/>
            <person name="Mao X."/>
            <person name="Sun J."/>
        </authorList>
    </citation>
    <scope>NUCLEOTIDE SEQUENCE [LARGE SCALE GENOMIC DNA]</scope>
    <source>
        <strain evidence="3 4">CGMCC1 15093</strain>
    </source>
</reference>
<dbReference type="OrthoDB" id="9806380at2"/>
<dbReference type="InterPro" id="IPR010753">
    <property type="entry name" value="DUF1330"/>
</dbReference>
<evidence type="ECO:0000313" key="3">
    <source>
        <dbReference type="EMBL" id="PLR08834.1"/>
    </source>
</evidence>
<keyword evidence="5" id="KW-1185">Reference proteome</keyword>
<dbReference type="InterPro" id="IPR011008">
    <property type="entry name" value="Dimeric_a/b-barrel"/>
</dbReference>
<dbReference type="Pfam" id="PF07045">
    <property type="entry name" value="DUF1330"/>
    <property type="match status" value="1"/>
</dbReference>
<accession>A0A2N5CPI6</accession>
<gene>
    <name evidence="2" type="ORF">C1707_20510</name>
    <name evidence="3" type="ORF">CFHF_20560</name>
</gene>
<evidence type="ECO:0000313" key="2">
    <source>
        <dbReference type="EMBL" id="AYV48450.1"/>
    </source>
</evidence>
<dbReference type="PANTHER" id="PTHR41521:SF4">
    <property type="entry name" value="BLR0684 PROTEIN"/>
    <property type="match status" value="1"/>
</dbReference>
<feature type="domain" description="DUF1330" evidence="1">
    <location>
        <begin position="2"/>
        <end position="93"/>
    </location>
</feature>
<name>A0A2N5CPI6_9CAUL</name>
<dbReference type="SUPFAM" id="SSF54909">
    <property type="entry name" value="Dimeric alpha+beta barrel"/>
    <property type="match status" value="1"/>
</dbReference>
<dbReference type="KEGG" id="cfh:C1707_20510"/>
<dbReference type="Proteomes" id="UP000281192">
    <property type="component" value="Chromosome"/>
</dbReference>
<evidence type="ECO:0000259" key="1">
    <source>
        <dbReference type="Pfam" id="PF07045"/>
    </source>
</evidence>
<evidence type="ECO:0000313" key="5">
    <source>
        <dbReference type="Proteomes" id="UP000281192"/>
    </source>
</evidence>
<dbReference type="Proteomes" id="UP000234483">
    <property type="component" value="Unassembled WGS sequence"/>
</dbReference>